<dbReference type="Pfam" id="PF09409">
    <property type="entry name" value="PUB"/>
    <property type="match status" value="1"/>
</dbReference>
<dbReference type="PROSITE" id="PS50033">
    <property type="entry name" value="UBX"/>
    <property type="match status" value="1"/>
</dbReference>
<dbReference type="KEGG" id="clec:106671102"/>
<protein>
    <recommendedName>
        <fullName evidence="3">UBX domain-containing protein</fullName>
    </recommendedName>
</protein>
<dbReference type="InterPro" id="IPR018997">
    <property type="entry name" value="PUB_domain"/>
</dbReference>
<dbReference type="SMART" id="SM00580">
    <property type="entry name" value="PUG"/>
    <property type="match status" value="1"/>
</dbReference>
<proteinExistence type="predicted"/>
<dbReference type="PANTHER" id="PTHR23153:SF38">
    <property type="entry name" value="UBX DOMAIN-CONTAINING PROTEIN 6"/>
    <property type="match status" value="1"/>
</dbReference>
<evidence type="ECO:0000313" key="5">
    <source>
        <dbReference type="Proteomes" id="UP000494040"/>
    </source>
</evidence>
<feature type="domain" description="UBX" evidence="3">
    <location>
        <begin position="312"/>
        <end position="388"/>
    </location>
</feature>
<gene>
    <name evidence="4" type="primary">106671102</name>
</gene>
<dbReference type="Proteomes" id="UP000494040">
    <property type="component" value="Unassembled WGS sequence"/>
</dbReference>
<dbReference type="InterPro" id="IPR029071">
    <property type="entry name" value="Ubiquitin-like_domsf"/>
</dbReference>
<organism evidence="4 5">
    <name type="scientific">Cimex lectularius</name>
    <name type="common">Bed bug</name>
    <name type="synonym">Acanthia lectularia</name>
    <dbReference type="NCBI Taxonomy" id="79782"/>
    <lineage>
        <taxon>Eukaryota</taxon>
        <taxon>Metazoa</taxon>
        <taxon>Ecdysozoa</taxon>
        <taxon>Arthropoda</taxon>
        <taxon>Hexapoda</taxon>
        <taxon>Insecta</taxon>
        <taxon>Pterygota</taxon>
        <taxon>Neoptera</taxon>
        <taxon>Paraneoptera</taxon>
        <taxon>Hemiptera</taxon>
        <taxon>Heteroptera</taxon>
        <taxon>Panheteroptera</taxon>
        <taxon>Cimicomorpha</taxon>
        <taxon>Cimicidae</taxon>
        <taxon>Cimex</taxon>
    </lineage>
</organism>
<reference evidence="4" key="1">
    <citation type="submission" date="2022-01" db="UniProtKB">
        <authorList>
            <consortium name="EnsemblMetazoa"/>
        </authorList>
    </citation>
    <scope>IDENTIFICATION</scope>
</reference>
<dbReference type="AlphaFoldDB" id="A0A8I6S576"/>
<sequence>MADKLRNLFSKKKDGKFKGRGQRLNDADSPPEPSPQKVVEPIPREMMTEGQRQAGLAALARLANTPGGSARSAFAYQHGKMEADLGTGAIVDDKLPELLAVLGVYYRCPFIGPEVLSKAEWKEKIKSYLEEQLKVDQALASCLMIHTLNKNREKVSECIEILCTYLNNILSHPDEEKYRKIRKSNRNFSEKVMKIEGALEFLLSAGFKSCSIQSEDTTEEYLLFENEIDASHFEFLMDSLRSAEPIRLELDRNPQVLLANQASKMLDLPSEFYRLTVEELKREQRQRTESLEAASQLRTKAMREKAEQKELRRYQYTLIRIRFPDGLFLQGTFNVYEHFIEVRKYVSDCLEVQVPFDLMTALGKLLTDSDDETSLLDLKLVPAVLLTINIKSSELSGEKSFIKSELLSKMETI</sequence>
<dbReference type="Gene3D" id="1.20.58.2190">
    <property type="match status" value="1"/>
</dbReference>
<dbReference type="GO" id="GO:0005737">
    <property type="term" value="C:cytoplasm"/>
    <property type="evidence" value="ECO:0007669"/>
    <property type="project" value="TreeGrafter"/>
</dbReference>
<dbReference type="InterPro" id="IPR042774">
    <property type="entry name" value="UBXN6_PUB"/>
</dbReference>
<dbReference type="SUPFAM" id="SSF54236">
    <property type="entry name" value="Ubiquitin-like"/>
    <property type="match status" value="1"/>
</dbReference>
<dbReference type="PANTHER" id="PTHR23153">
    <property type="entry name" value="UBX-RELATED"/>
    <property type="match status" value="1"/>
</dbReference>
<dbReference type="InterPro" id="IPR036339">
    <property type="entry name" value="PUB-like_dom_sf"/>
</dbReference>
<evidence type="ECO:0000256" key="1">
    <source>
        <dbReference type="SAM" id="Coils"/>
    </source>
</evidence>
<dbReference type="OrthoDB" id="49605at2759"/>
<dbReference type="SUPFAM" id="SSF143503">
    <property type="entry name" value="PUG domain-like"/>
    <property type="match status" value="1"/>
</dbReference>
<dbReference type="Pfam" id="PF00789">
    <property type="entry name" value="UBX"/>
    <property type="match status" value="1"/>
</dbReference>
<dbReference type="Gene3D" id="3.10.20.90">
    <property type="entry name" value="Phosphatidylinositol 3-kinase Catalytic Subunit, Chain A, domain 1"/>
    <property type="match status" value="1"/>
</dbReference>
<dbReference type="SMART" id="SM00166">
    <property type="entry name" value="UBX"/>
    <property type="match status" value="1"/>
</dbReference>
<accession>A0A8I6S576</accession>
<dbReference type="CDD" id="cd10460">
    <property type="entry name" value="PUB_UBXD1"/>
    <property type="match status" value="1"/>
</dbReference>
<keyword evidence="5" id="KW-1185">Reference proteome</keyword>
<keyword evidence="1" id="KW-0175">Coiled coil</keyword>
<feature type="coiled-coil region" evidence="1">
    <location>
        <begin position="277"/>
        <end position="311"/>
    </location>
</feature>
<evidence type="ECO:0000259" key="3">
    <source>
        <dbReference type="PROSITE" id="PS50033"/>
    </source>
</evidence>
<evidence type="ECO:0000313" key="4">
    <source>
        <dbReference type="EnsemblMetazoa" id="XP_014257412.1"/>
    </source>
</evidence>
<dbReference type="InterPro" id="IPR001012">
    <property type="entry name" value="UBX_dom"/>
</dbReference>
<feature type="region of interest" description="Disordered" evidence="2">
    <location>
        <begin position="1"/>
        <end position="39"/>
    </location>
</feature>
<dbReference type="EnsemblMetazoa" id="XM_014401926.2">
    <property type="protein sequence ID" value="XP_014257412.1"/>
    <property type="gene ID" value="LOC106671102"/>
</dbReference>
<name>A0A8I6S576_CIMLE</name>
<dbReference type="OMA" id="LEYSLWA"/>
<dbReference type="CDD" id="cd16119">
    <property type="entry name" value="UBX_UBXN6"/>
    <property type="match status" value="1"/>
</dbReference>
<evidence type="ECO:0000256" key="2">
    <source>
        <dbReference type="SAM" id="MobiDB-lite"/>
    </source>
</evidence>
<feature type="compositionally biased region" description="Basic residues" evidence="2">
    <location>
        <begin position="9"/>
        <end position="21"/>
    </location>
</feature>